<evidence type="ECO:0000256" key="2">
    <source>
        <dbReference type="ARBA" id="ARBA00009477"/>
    </source>
</evidence>
<evidence type="ECO:0000313" key="10">
    <source>
        <dbReference type="Proteomes" id="UP000290204"/>
    </source>
</evidence>
<dbReference type="Gene3D" id="2.40.420.20">
    <property type="match status" value="1"/>
</dbReference>
<dbReference type="Proteomes" id="UP000290204">
    <property type="component" value="Unassembled WGS sequence"/>
</dbReference>
<dbReference type="InterPro" id="IPR058624">
    <property type="entry name" value="MdtA-like_HH"/>
</dbReference>
<dbReference type="PANTHER" id="PTHR30469">
    <property type="entry name" value="MULTIDRUG RESISTANCE PROTEIN MDTA"/>
    <property type="match status" value="1"/>
</dbReference>
<reference evidence="9 10" key="1">
    <citation type="submission" date="2019-01" db="EMBL/GenBank/DDBJ databases">
        <title>Lacibacter sp. strain TTM-7.</title>
        <authorList>
            <person name="Chen W.-M."/>
        </authorList>
    </citation>
    <scope>NUCLEOTIDE SEQUENCE [LARGE SCALE GENOMIC DNA]</scope>
    <source>
        <strain evidence="9 10">TTM-7</strain>
    </source>
</reference>
<name>A0A4Q1CEY3_9BACT</name>
<feature type="coiled-coil region" evidence="4">
    <location>
        <begin position="96"/>
        <end position="123"/>
    </location>
</feature>
<evidence type="ECO:0000256" key="3">
    <source>
        <dbReference type="ARBA" id="ARBA00022448"/>
    </source>
</evidence>
<evidence type="ECO:0000256" key="1">
    <source>
        <dbReference type="ARBA" id="ARBA00004196"/>
    </source>
</evidence>
<gene>
    <name evidence="9" type="ORF">ESA94_17220</name>
</gene>
<keyword evidence="3" id="KW-0813">Transport</keyword>
<accession>A0A4Q1CEY3</accession>
<feature type="domain" description="Multidrug resistance protein MdtA-like C-terminal permuted SH3" evidence="8">
    <location>
        <begin position="273"/>
        <end position="331"/>
    </location>
</feature>
<comment type="caution">
    <text evidence="9">The sequence shown here is derived from an EMBL/GenBank/DDBJ whole genome shotgun (WGS) entry which is preliminary data.</text>
</comment>
<feature type="domain" description="CusB-like beta-barrel" evidence="7">
    <location>
        <begin position="196"/>
        <end position="266"/>
    </location>
</feature>
<dbReference type="GO" id="GO:1990281">
    <property type="term" value="C:efflux pump complex"/>
    <property type="evidence" value="ECO:0007669"/>
    <property type="project" value="TreeGrafter"/>
</dbReference>
<dbReference type="SUPFAM" id="SSF111369">
    <property type="entry name" value="HlyD-like secretion proteins"/>
    <property type="match status" value="1"/>
</dbReference>
<feature type="domain" description="Multidrug resistance protein MdtA-like alpha-helical hairpin" evidence="5">
    <location>
        <begin position="98"/>
        <end position="155"/>
    </location>
</feature>
<dbReference type="Pfam" id="PF25876">
    <property type="entry name" value="HH_MFP_RND"/>
    <property type="match status" value="1"/>
</dbReference>
<evidence type="ECO:0000313" key="9">
    <source>
        <dbReference type="EMBL" id="RXK58381.1"/>
    </source>
</evidence>
<dbReference type="Pfam" id="PF25967">
    <property type="entry name" value="RND-MFP_C"/>
    <property type="match status" value="1"/>
</dbReference>
<protein>
    <submittedName>
        <fullName evidence="9">Efflux RND transporter periplasmic adaptor subunit</fullName>
    </submittedName>
</protein>
<comment type="similarity">
    <text evidence="2">Belongs to the membrane fusion protein (MFP) (TC 8.A.1) family.</text>
</comment>
<dbReference type="InterPro" id="IPR006143">
    <property type="entry name" value="RND_pump_MFP"/>
</dbReference>
<proteinExistence type="inferred from homology"/>
<dbReference type="InterPro" id="IPR058627">
    <property type="entry name" value="MdtA-like_C"/>
</dbReference>
<dbReference type="Pfam" id="PF25954">
    <property type="entry name" value="Beta-barrel_RND_2"/>
    <property type="match status" value="1"/>
</dbReference>
<dbReference type="InterPro" id="IPR058792">
    <property type="entry name" value="Beta-barrel_RND_2"/>
</dbReference>
<dbReference type="Gene3D" id="2.40.50.100">
    <property type="match status" value="1"/>
</dbReference>
<keyword evidence="4" id="KW-0175">Coiled coil</keyword>
<evidence type="ECO:0000259" key="5">
    <source>
        <dbReference type="Pfam" id="PF25876"/>
    </source>
</evidence>
<dbReference type="GO" id="GO:0015562">
    <property type="term" value="F:efflux transmembrane transporter activity"/>
    <property type="evidence" value="ECO:0007669"/>
    <property type="project" value="TreeGrafter"/>
</dbReference>
<evidence type="ECO:0000259" key="7">
    <source>
        <dbReference type="Pfam" id="PF25954"/>
    </source>
</evidence>
<dbReference type="Gene3D" id="1.10.287.470">
    <property type="entry name" value="Helix hairpin bin"/>
    <property type="match status" value="1"/>
</dbReference>
<dbReference type="AlphaFoldDB" id="A0A4Q1CEY3"/>
<comment type="subcellular location">
    <subcellularLocation>
        <location evidence="1">Cell envelope</location>
    </subcellularLocation>
</comment>
<dbReference type="NCBIfam" id="TIGR01730">
    <property type="entry name" value="RND_mfp"/>
    <property type="match status" value="1"/>
</dbReference>
<organism evidence="9 10">
    <name type="scientific">Lacibacter luteus</name>
    <dbReference type="NCBI Taxonomy" id="2508719"/>
    <lineage>
        <taxon>Bacteria</taxon>
        <taxon>Pseudomonadati</taxon>
        <taxon>Bacteroidota</taxon>
        <taxon>Chitinophagia</taxon>
        <taxon>Chitinophagales</taxon>
        <taxon>Chitinophagaceae</taxon>
        <taxon>Lacibacter</taxon>
    </lineage>
</organism>
<dbReference type="InterPro" id="IPR058625">
    <property type="entry name" value="MdtA-like_BSH"/>
</dbReference>
<evidence type="ECO:0000256" key="4">
    <source>
        <dbReference type="SAM" id="Coils"/>
    </source>
</evidence>
<dbReference type="EMBL" id="SDHW01000006">
    <property type="protein sequence ID" value="RXK58381.1"/>
    <property type="molecule type" value="Genomic_DNA"/>
</dbReference>
<keyword evidence="10" id="KW-1185">Reference proteome</keyword>
<dbReference type="RefSeq" id="WP_129132181.1">
    <property type="nucleotide sequence ID" value="NZ_SDHW01000006.1"/>
</dbReference>
<dbReference type="Gene3D" id="2.40.30.170">
    <property type="match status" value="1"/>
</dbReference>
<evidence type="ECO:0000259" key="6">
    <source>
        <dbReference type="Pfam" id="PF25917"/>
    </source>
</evidence>
<sequence>MRRTITMATAVALLAVGCKDDKKQAAPQAGRQQGPMTVVGYIVKTGAVSEPLQLPGTLLPMEETEIHAEVNGRVVSHAINEGAYVNKGALLVKLFDGDLQAQLKKLEVQLQIAEKTEERNKELLKINGISQQDYDLSFLQVSNIKADIELMKTNIAKTEIRAPFNGRIGFRNISIGAYITPATIITNIKQVNQMKLQFSVPEKYTSKIAVGQSISFSIEGNTKKYLAKVYATEATVSETSRGMNVRCVVQQSDAALVSGAFAKVDMDFAKNSNAILVPSQAVLPQARGKKLILYKDGVAKFVDVQTGIRDSANVEITSGVVPGDTIITTGLLGLKPDAKVKLSKVQ</sequence>
<dbReference type="PANTHER" id="PTHR30469:SF36">
    <property type="entry name" value="BLL3903 PROTEIN"/>
    <property type="match status" value="1"/>
</dbReference>
<feature type="domain" description="Multidrug resistance protein MdtA-like barrel-sandwich hybrid" evidence="6">
    <location>
        <begin position="64"/>
        <end position="183"/>
    </location>
</feature>
<dbReference type="PROSITE" id="PS51257">
    <property type="entry name" value="PROKAR_LIPOPROTEIN"/>
    <property type="match status" value="1"/>
</dbReference>
<dbReference type="Pfam" id="PF25917">
    <property type="entry name" value="BSH_RND"/>
    <property type="match status" value="1"/>
</dbReference>
<dbReference type="OrthoDB" id="9806939at2"/>
<evidence type="ECO:0000259" key="8">
    <source>
        <dbReference type="Pfam" id="PF25967"/>
    </source>
</evidence>